<evidence type="ECO:0000313" key="9">
    <source>
        <dbReference type="EMBL" id="CDS02744.1"/>
    </source>
</evidence>
<organism evidence="9">
    <name type="scientific">Lichtheimia ramosa</name>
    <dbReference type="NCBI Taxonomy" id="688394"/>
    <lineage>
        <taxon>Eukaryota</taxon>
        <taxon>Fungi</taxon>
        <taxon>Fungi incertae sedis</taxon>
        <taxon>Mucoromycota</taxon>
        <taxon>Mucoromycotina</taxon>
        <taxon>Mucoromycetes</taxon>
        <taxon>Mucorales</taxon>
        <taxon>Lichtheimiaceae</taxon>
        <taxon>Lichtheimia</taxon>
    </lineage>
</organism>
<dbReference type="OrthoDB" id="5552484at2759"/>
<proteinExistence type="inferred from homology"/>
<dbReference type="InterPro" id="IPR054113">
    <property type="entry name" value="ORC6_cyclin-like_2nd"/>
</dbReference>
<evidence type="ECO:0000256" key="2">
    <source>
        <dbReference type="ARBA" id="ARBA00010840"/>
    </source>
</evidence>
<dbReference type="Gene3D" id="1.10.472.10">
    <property type="entry name" value="Cyclin-like"/>
    <property type="match status" value="1"/>
</dbReference>
<evidence type="ECO:0000256" key="5">
    <source>
        <dbReference type="ARBA" id="ARBA00023242"/>
    </source>
</evidence>
<dbReference type="Pfam" id="PF21913">
    <property type="entry name" value="ORC6_2nd"/>
    <property type="match status" value="1"/>
</dbReference>
<dbReference type="GO" id="GO:0003677">
    <property type="term" value="F:DNA binding"/>
    <property type="evidence" value="ECO:0007669"/>
    <property type="project" value="UniProtKB-KW"/>
</dbReference>
<dbReference type="Pfam" id="PF05460">
    <property type="entry name" value="ORC6"/>
    <property type="match status" value="1"/>
</dbReference>
<evidence type="ECO:0000256" key="1">
    <source>
        <dbReference type="ARBA" id="ARBA00004123"/>
    </source>
</evidence>
<evidence type="ECO:0000256" key="3">
    <source>
        <dbReference type="ARBA" id="ARBA00022705"/>
    </source>
</evidence>
<dbReference type="InterPro" id="IPR008721">
    <property type="entry name" value="ORC6_cyclin_first"/>
</dbReference>
<dbReference type="PANTHER" id="PTHR13394:SF0">
    <property type="entry name" value="ORIGIN RECOGNITION COMPLEX SUBUNIT 6"/>
    <property type="match status" value="1"/>
</dbReference>
<dbReference type="EMBL" id="LK023313">
    <property type="protein sequence ID" value="CDS02744.1"/>
    <property type="molecule type" value="Genomic_DNA"/>
</dbReference>
<reference evidence="9" key="1">
    <citation type="journal article" date="2014" name="Genome Announc.">
        <title>De novo whole-genome sequence and genome annotation of Lichtheimia ramosa.</title>
        <authorList>
            <person name="Linde J."/>
            <person name="Schwartze V."/>
            <person name="Binder U."/>
            <person name="Lass-Florl C."/>
            <person name="Voigt K."/>
            <person name="Horn F."/>
        </authorList>
    </citation>
    <scope>NUCLEOTIDE SEQUENCE</scope>
    <source>
        <strain evidence="9">JMRC FSU:6197</strain>
    </source>
</reference>
<dbReference type="PANTHER" id="PTHR13394">
    <property type="entry name" value="ORIGIN RECOGNITION COMPLEX SUBUNIT 6"/>
    <property type="match status" value="1"/>
</dbReference>
<evidence type="ECO:0000256" key="6">
    <source>
        <dbReference type="SAM" id="MobiDB-lite"/>
    </source>
</evidence>
<evidence type="ECO:0000259" key="7">
    <source>
        <dbReference type="Pfam" id="PF05460"/>
    </source>
</evidence>
<evidence type="ECO:0008006" key="10">
    <source>
        <dbReference type="Google" id="ProtNLM"/>
    </source>
</evidence>
<sequence length="309" mass="34726">MSATHNPVVHCLDRLNLGDDPSLRARAESVYGQCAKVPTKIFDMGPNCRPVVAIQLACESMSQHQGWDTKLAAQLAGCTKRQYENTVSTVRKSLNLQPNVSLESLAVAFGCTTMLSKMTRVWDDFGKEYLSSIPRAQRTQASRELNDVPAWKGALFFTCAKTLGQNIGKTKLQDMCACTSTEINKYIKVINDICKEDLEKLKEKETTSRATRRTRRRAEEENEEQAQLPDTKRRRRSNKETSTTTSKPTTTSTAAATKKDDTTTTATTANPRSGIVSMISHQHYKDTRRYKDYIAWSDALRQKLRTTTT</sequence>
<gene>
    <name evidence="9" type="ORF">LRAMOSA00148</name>
</gene>
<dbReference type="GO" id="GO:0006270">
    <property type="term" value="P:DNA replication initiation"/>
    <property type="evidence" value="ECO:0007669"/>
    <property type="project" value="TreeGrafter"/>
</dbReference>
<dbReference type="AlphaFoldDB" id="A0A077W8E0"/>
<comment type="similarity">
    <text evidence="2">Belongs to the ORC6 family.</text>
</comment>
<keyword evidence="5" id="KW-0539">Nucleus</keyword>
<protein>
    <recommendedName>
        <fullName evidence="10">Origin recognition complex subunit 6</fullName>
    </recommendedName>
</protein>
<feature type="domain" description="ORC6 second cyclin-like" evidence="8">
    <location>
        <begin position="100"/>
        <end position="192"/>
    </location>
</feature>
<accession>A0A077W8E0</accession>
<evidence type="ECO:0000259" key="8">
    <source>
        <dbReference type="Pfam" id="PF21913"/>
    </source>
</evidence>
<keyword evidence="3" id="KW-0235">DNA replication</keyword>
<feature type="compositionally biased region" description="Low complexity" evidence="6">
    <location>
        <begin position="240"/>
        <end position="256"/>
    </location>
</feature>
<comment type="subcellular location">
    <subcellularLocation>
        <location evidence="1">Nucleus</location>
    </subcellularLocation>
</comment>
<keyword evidence="4" id="KW-0238">DNA-binding</keyword>
<evidence type="ECO:0000256" key="4">
    <source>
        <dbReference type="ARBA" id="ARBA00023125"/>
    </source>
</evidence>
<name>A0A077W8E0_9FUNG</name>
<dbReference type="GO" id="GO:0005664">
    <property type="term" value="C:nuclear origin of replication recognition complex"/>
    <property type="evidence" value="ECO:0007669"/>
    <property type="project" value="InterPro"/>
</dbReference>
<feature type="region of interest" description="Disordered" evidence="6">
    <location>
        <begin position="204"/>
        <end position="269"/>
    </location>
</feature>
<feature type="domain" description="ORC6 first cyclin-like" evidence="7">
    <location>
        <begin position="14"/>
        <end position="97"/>
    </location>
</feature>
<dbReference type="InterPro" id="IPR020529">
    <property type="entry name" value="ORC6_met/pln"/>
</dbReference>